<feature type="compositionally biased region" description="Basic and acidic residues" evidence="1">
    <location>
        <begin position="100"/>
        <end position="129"/>
    </location>
</feature>
<dbReference type="STRING" id="126957.T1JIQ6"/>
<reference evidence="3" key="1">
    <citation type="submission" date="2011-05" db="EMBL/GenBank/DDBJ databases">
        <authorList>
            <person name="Richards S.R."/>
            <person name="Qu J."/>
            <person name="Jiang H."/>
            <person name="Jhangiani S.N."/>
            <person name="Agravi P."/>
            <person name="Goodspeed R."/>
            <person name="Gross S."/>
            <person name="Mandapat C."/>
            <person name="Jackson L."/>
            <person name="Mathew T."/>
            <person name="Pu L."/>
            <person name="Thornton R."/>
            <person name="Saada N."/>
            <person name="Wilczek-Boney K.B."/>
            <person name="Lee S."/>
            <person name="Kovar C."/>
            <person name="Wu Y."/>
            <person name="Scherer S.E."/>
            <person name="Worley K.C."/>
            <person name="Muzny D.M."/>
            <person name="Gibbs R."/>
        </authorList>
    </citation>
    <scope>NUCLEOTIDE SEQUENCE</scope>
    <source>
        <strain evidence="3">Brora</strain>
    </source>
</reference>
<keyword evidence="3" id="KW-1185">Reference proteome</keyword>
<evidence type="ECO:0000256" key="1">
    <source>
        <dbReference type="SAM" id="MobiDB-lite"/>
    </source>
</evidence>
<evidence type="ECO:0000313" key="2">
    <source>
        <dbReference type="EnsemblMetazoa" id="SMAR013737-PA"/>
    </source>
</evidence>
<proteinExistence type="predicted"/>
<feature type="region of interest" description="Disordered" evidence="1">
    <location>
        <begin position="95"/>
        <end position="156"/>
    </location>
</feature>
<dbReference type="AlphaFoldDB" id="T1JIQ6"/>
<dbReference type="Proteomes" id="UP000014500">
    <property type="component" value="Unassembled WGS sequence"/>
</dbReference>
<dbReference type="EMBL" id="JH431968">
    <property type="status" value="NOT_ANNOTATED_CDS"/>
    <property type="molecule type" value="Genomic_DNA"/>
</dbReference>
<dbReference type="EnsemblMetazoa" id="SMAR013737-RA">
    <property type="protein sequence ID" value="SMAR013737-PA"/>
    <property type="gene ID" value="SMAR013737"/>
</dbReference>
<dbReference type="OMA" id="AIXMSTE"/>
<organism evidence="2 3">
    <name type="scientific">Strigamia maritima</name>
    <name type="common">European centipede</name>
    <name type="synonym">Geophilus maritimus</name>
    <dbReference type="NCBI Taxonomy" id="126957"/>
    <lineage>
        <taxon>Eukaryota</taxon>
        <taxon>Metazoa</taxon>
        <taxon>Ecdysozoa</taxon>
        <taxon>Arthropoda</taxon>
        <taxon>Myriapoda</taxon>
        <taxon>Chilopoda</taxon>
        <taxon>Pleurostigmophora</taxon>
        <taxon>Geophilomorpha</taxon>
        <taxon>Linotaeniidae</taxon>
        <taxon>Strigamia</taxon>
    </lineage>
</organism>
<accession>T1JIQ6</accession>
<name>T1JIQ6_STRMM</name>
<dbReference type="HOGENOM" id="CLU_1512497_0_0_1"/>
<sequence>MLLAPSDIQFLCVGATNLGDLGDLSKDYIVSNFALPKLQVAGKDGAWFALNNSLLHIVRELERLGKCDRVKVDVVSLSKVPATVQSGMVVQPAANANVDDNCKTPDPSRETKRGYEKLPDRTLDEGKTDDADEDDECSSSDCSDGADRFNSDSDSDQEVLQSFMSLRDFKTQSYEIGI</sequence>
<reference evidence="2" key="2">
    <citation type="submission" date="2015-02" db="UniProtKB">
        <authorList>
            <consortium name="EnsemblMetazoa"/>
        </authorList>
    </citation>
    <scope>IDENTIFICATION</scope>
</reference>
<dbReference type="PhylomeDB" id="T1JIQ6"/>
<evidence type="ECO:0000313" key="3">
    <source>
        <dbReference type="Proteomes" id="UP000014500"/>
    </source>
</evidence>
<protein>
    <submittedName>
        <fullName evidence="2">Uncharacterized protein</fullName>
    </submittedName>
</protein>